<comment type="caution">
    <text evidence="1">The sequence shown here is derived from an EMBL/GenBank/DDBJ whole genome shotgun (WGS) entry which is preliminary data.</text>
</comment>
<dbReference type="EMBL" id="NJHN03000031">
    <property type="protein sequence ID" value="KAH9423955.1"/>
    <property type="molecule type" value="Genomic_DNA"/>
</dbReference>
<organism evidence="1 2">
    <name type="scientific">Dermatophagoides pteronyssinus</name>
    <name type="common">European house dust mite</name>
    <dbReference type="NCBI Taxonomy" id="6956"/>
    <lineage>
        <taxon>Eukaryota</taxon>
        <taxon>Metazoa</taxon>
        <taxon>Ecdysozoa</taxon>
        <taxon>Arthropoda</taxon>
        <taxon>Chelicerata</taxon>
        <taxon>Arachnida</taxon>
        <taxon>Acari</taxon>
        <taxon>Acariformes</taxon>
        <taxon>Sarcoptiformes</taxon>
        <taxon>Astigmata</taxon>
        <taxon>Psoroptidia</taxon>
        <taxon>Analgoidea</taxon>
        <taxon>Pyroglyphidae</taxon>
        <taxon>Dermatophagoidinae</taxon>
        <taxon>Dermatophagoides</taxon>
    </lineage>
</organism>
<evidence type="ECO:0000313" key="2">
    <source>
        <dbReference type="Proteomes" id="UP000887458"/>
    </source>
</evidence>
<name>A0ABQ8JNM2_DERPT</name>
<accession>A0ABQ8JNM2</accession>
<proteinExistence type="predicted"/>
<protein>
    <submittedName>
        <fullName evidence="1">Uncharacterized protein</fullName>
    </submittedName>
</protein>
<reference evidence="1 2" key="2">
    <citation type="journal article" date="2022" name="Mol. Biol. Evol.">
        <title>Comparative Genomics Reveals Insights into the Divergent Evolution of Astigmatic Mites and Household Pest Adaptations.</title>
        <authorList>
            <person name="Xiong Q."/>
            <person name="Wan A.T."/>
            <person name="Liu X."/>
            <person name="Fung C.S."/>
            <person name="Xiao X."/>
            <person name="Malainual N."/>
            <person name="Hou J."/>
            <person name="Wang L."/>
            <person name="Wang M."/>
            <person name="Yang K.Y."/>
            <person name="Cui Y."/>
            <person name="Leung E.L."/>
            <person name="Nong W."/>
            <person name="Shin S.K."/>
            <person name="Au S.W."/>
            <person name="Jeong K.Y."/>
            <person name="Chew F.T."/>
            <person name="Hui J.H."/>
            <person name="Leung T.F."/>
            <person name="Tungtrongchitr A."/>
            <person name="Zhong N."/>
            <person name="Liu Z."/>
            <person name="Tsui S.K."/>
        </authorList>
    </citation>
    <scope>NUCLEOTIDE SEQUENCE [LARGE SCALE GENOMIC DNA]</scope>
    <source>
        <strain evidence="1">Derp</strain>
    </source>
</reference>
<evidence type="ECO:0000313" key="1">
    <source>
        <dbReference type="EMBL" id="KAH9423955.1"/>
    </source>
</evidence>
<sequence length="46" mass="5479">MEEVNFCYIHFASNSIFEKNFYWKNTMLTGTEPKKKPVNLCTLFTL</sequence>
<keyword evidence="2" id="KW-1185">Reference proteome</keyword>
<dbReference type="Proteomes" id="UP000887458">
    <property type="component" value="Unassembled WGS sequence"/>
</dbReference>
<gene>
    <name evidence="1" type="ORF">DERP_005540</name>
</gene>
<reference evidence="1 2" key="1">
    <citation type="journal article" date="2018" name="J. Allergy Clin. Immunol.">
        <title>High-quality assembly of Dermatophagoides pteronyssinus genome and transcriptome reveals a wide range of novel allergens.</title>
        <authorList>
            <person name="Liu X.Y."/>
            <person name="Yang K.Y."/>
            <person name="Wang M.Q."/>
            <person name="Kwok J.S."/>
            <person name="Zeng X."/>
            <person name="Yang Z."/>
            <person name="Xiao X.J."/>
            <person name="Lau C.P."/>
            <person name="Li Y."/>
            <person name="Huang Z.M."/>
            <person name="Ba J.G."/>
            <person name="Yim A.K."/>
            <person name="Ouyang C.Y."/>
            <person name="Ngai S.M."/>
            <person name="Chan T.F."/>
            <person name="Leung E.L."/>
            <person name="Liu L."/>
            <person name="Liu Z.G."/>
            <person name="Tsui S.K."/>
        </authorList>
    </citation>
    <scope>NUCLEOTIDE SEQUENCE [LARGE SCALE GENOMIC DNA]</scope>
    <source>
        <strain evidence="1">Derp</strain>
    </source>
</reference>